<dbReference type="InterPro" id="IPR003737">
    <property type="entry name" value="GlcNAc_PI_deacetylase-related"/>
</dbReference>
<gene>
    <name evidence="2" type="ORF">SAMN05445756_2144</name>
</gene>
<keyword evidence="1" id="KW-0862">Zinc</keyword>
<sequence>MRDVTPTSAPLTVVFLHAHPDDEASQTAGTMRMLADAGHRVVVVYATNGDHGFCPDDLAPGETLVDRRRSEAEASARVTGTQAVHWLGYADSGMTGWEQNGAETSFHGADTLEAARALAGVLDAEGADVLVTYDWHGGYGHPDHIKAHRVAHAAVELAARRPRLLEASMNRDAVRRAFEEARAAGMPGMDPDAPMDDGNPLGTPEAELHWHVDVRPVLDVKRRALECHASQVSDVGMMLALPEEAFGAWLGHEHYAEPGRAPGMVSAPWWE</sequence>
<protein>
    <submittedName>
        <fullName evidence="2">N-acetylglucosaminyl deacetylase, LmbE family</fullName>
    </submittedName>
</protein>
<evidence type="ECO:0000256" key="1">
    <source>
        <dbReference type="ARBA" id="ARBA00022833"/>
    </source>
</evidence>
<keyword evidence="3" id="KW-1185">Reference proteome</keyword>
<organism evidence="2 3">
    <name type="scientific">Kytococcus aerolatus</name>
    <dbReference type="NCBI Taxonomy" id="592308"/>
    <lineage>
        <taxon>Bacteria</taxon>
        <taxon>Bacillati</taxon>
        <taxon>Actinomycetota</taxon>
        <taxon>Actinomycetes</taxon>
        <taxon>Micrococcales</taxon>
        <taxon>Kytococcaceae</taxon>
        <taxon>Kytococcus</taxon>
    </lineage>
</organism>
<dbReference type="GO" id="GO:0016137">
    <property type="term" value="P:glycoside metabolic process"/>
    <property type="evidence" value="ECO:0007669"/>
    <property type="project" value="UniProtKB-ARBA"/>
</dbReference>
<dbReference type="PANTHER" id="PTHR12993">
    <property type="entry name" value="N-ACETYLGLUCOSAMINYL-PHOSPHATIDYLINOSITOL DE-N-ACETYLASE-RELATED"/>
    <property type="match status" value="1"/>
</dbReference>
<dbReference type="EMBL" id="FYEZ01000003">
    <property type="protein sequence ID" value="SNC73787.1"/>
    <property type="molecule type" value="Genomic_DNA"/>
</dbReference>
<dbReference type="PANTHER" id="PTHR12993:SF26">
    <property type="entry name" value="1D-MYO-INOSITOL 2-ACETAMIDO-2-DEOXY-ALPHA-D-GLUCOPYRANOSIDE DEACETYLASE"/>
    <property type="match status" value="1"/>
</dbReference>
<dbReference type="Gene3D" id="3.40.50.10320">
    <property type="entry name" value="LmbE-like"/>
    <property type="match status" value="1"/>
</dbReference>
<dbReference type="AlphaFoldDB" id="A0A212U6C9"/>
<dbReference type="Pfam" id="PF02585">
    <property type="entry name" value="PIG-L"/>
    <property type="match status" value="1"/>
</dbReference>
<evidence type="ECO:0000313" key="2">
    <source>
        <dbReference type="EMBL" id="SNC73787.1"/>
    </source>
</evidence>
<name>A0A212U6C9_9MICO</name>
<dbReference type="Proteomes" id="UP000198122">
    <property type="component" value="Unassembled WGS sequence"/>
</dbReference>
<dbReference type="InterPro" id="IPR024078">
    <property type="entry name" value="LmbE-like_dom_sf"/>
</dbReference>
<dbReference type="SUPFAM" id="SSF102588">
    <property type="entry name" value="LmbE-like"/>
    <property type="match status" value="1"/>
</dbReference>
<reference evidence="2 3" key="1">
    <citation type="submission" date="2017-06" db="EMBL/GenBank/DDBJ databases">
        <authorList>
            <person name="Kim H.J."/>
            <person name="Triplett B.A."/>
        </authorList>
    </citation>
    <scope>NUCLEOTIDE SEQUENCE [LARGE SCALE GENOMIC DNA]</scope>
    <source>
        <strain evidence="2 3">DSM 22179</strain>
    </source>
</reference>
<proteinExistence type="predicted"/>
<dbReference type="OrthoDB" id="158614at2"/>
<evidence type="ECO:0000313" key="3">
    <source>
        <dbReference type="Proteomes" id="UP000198122"/>
    </source>
</evidence>
<dbReference type="GO" id="GO:0016811">
    <property type="term" value="F:hydrolase activity, acting on carbon-nitrogen (but not peptide) bonds, in linear amides"/>
    <property type="evidence" value="ECO:0007669"/>
    <property type="project" value="TreeGrafter"/>
</dbReference>
<accession>A0A212U6C9</accession>